<dbReference type="EMBL" id="JAHUTJ010016612">
    <property type="protein sequence ID" value="MED6269942.1"/>
    <property type="molecule type" value="Genomic_DNA"/>
</dbReference>
<gene>
    <name evidence="1" type="ORF">CHARACLAT_004661</name>
</gene>
<organism evidence="1 2">
    <name type="scientific">Characodon lateralis</name>
    <dbReference type="NCBI Taxonomy" id="208331"/>
    <lineage>
        <taxon>Eukaryota</taxon>
        <taxon>Metazoa</taxon>
        <taxon>Chordata</taxon>
        <taxon>Craniata</taxon>
        <taxon>Vertebrata</taxon>
        <taxon>Euteleostomi</taxon>
        <taxon>Actinopterygii</taxon>
        <taxon>Neopterygii</taxon>
        <taxon>Teleostei</taxon>
        <taxon>Neoteleostei</taxon>
        <taxon>Acanthomorphata</taxon>
        <taxon>Ovalentaria</taxon>
        <taxon>Atherinomorphae</taxon>
        <taxon>Cyprinodontiformes</taxon>
        <taxon>Goodeidae</taxon>
        <taxon>Characodon</taxon>
    </lineage>
</organism>
<name>A0ABU7D487_9TELE</name>
<proteinExistence type="predicted"/>
<comment type="caution">
    <text evidence="1">The sequence shown here is derived from an EMBL/GenBank/DDBJ whole genome shotgun (WGS) entry which is preliminary data.</text>
</comment>
<evidence type="ECO:0000313" key="1">
    <source>
        <dbReference type="EMBL" id="MED6269942.1"/>
    </source>
</evidence>
<sequence length="107" mass="12344">MCKQIKNLSLVFFTIALYQYQTLNCVFSLHYAVRHHHNKLGEDYFKMGVCCGCISAEKRELACRKSQKIVVFSTACKPPKINILFSIFHPQTELRLNQTLSVGLELF</sequence>
<reference evidence="1 2" key="1">
    <citation type="submission" date="2021-06" db="EMBL/GenBank/DDBJ databases">
        <authorList>
            <person name="Palmer J.M."/>
        </authorList>
    </citation>
    <scope>NUCLEOTIDE SEQUENCE [LARGE SCALE GENOMIC DNA]</scope>
    <source>
        <strain evidence="1 2">CL_MEX2019</strain>
        <tissue evidence="1">Muscle</tissue>
    </source>
</reference>
<evidence type="ECO:0000313" key="2">
    <source>
        <dbReference type="Proteomes" id="UP001352852"/>
    </source>
</evidence>
<keyword evidence="2" id="KW-1185">Reference proteome</keyword>
<protein>
    <recommendedName>
        <fullName evidence="3">Secreted protein</fullName>
    </recommendedName>
</protein>
<evidence type="ECO:0008006" key="3">
    <source>
        <dbReference type="Google" id="ProtNLM"/>
    </source>
</evidence>
<accession>A0ABU7D487</accession>
<dbReference type="Proteomes" id="UP001352852">
    <property type="component" value="Unassembled WGS sequence"/>
</dbReference>